<reference evidence="3 4" key="1">
    <citation type="journal article" date="2010" name="Science">
        <title>Genomic comparison of the ants Camponotus floridanus and Harpegnathos saltator.</title>
        <authorList>
            <person name="Bonasio R."/>
            <person name="Zhang G."/>
            <person name="Ye C."/>
            <person name="Mutti N.S."/>
            <person name="Fang X."/>
            <person name="Qin N."/>
            <person name="Donahue G."/>
            <person name="Yang P."/>
            <person name="Li Q."/>
            <person name="Li C."/>
            <person name="Zhang P."/>
            <person name="Huang Z."/>
            <person name="Berger S.L."/>
            <person name="Reinberg D."/>
            <person name="Wang J."/>
            <person name="Liebig J."/>
        </authorList>
    </citation>
    <scope>NUCLEOTIDE SEQUENCE [LARGE SCALE GENOMIC DNA]</scope>
    <source>
        <strain evidence="3 4">R22 G/1</strain>
    </source>
</reference>
<feature type="region of interest" description="Disordered" evidence="2">
    <location>
        <begin position="1"/>
        <end position="20"/>
    </location>
</feature>
<evidence type="ECO:0000256" key="2">
    <source>
        <dbReference type="SAM" id="MobiDB-lite"/>
    </source>
</evidence>
<dbReference type="Proteomes" id="UP000008237">
    <property type="component" value="Unassembled WGS sequence"/>
</dbReference>
<dbReference type="OMA" id="KQHAFTK"/>
<keyword evidence="1" id="KW-0175">Coiled coil</keyword>
<evidence type="ECO:0000313" key="3">
    <source>
        <dbReference type="EMBL" id="EFN79579.1"/>
    </source>
</evidence>
<organism evidence="4">
    <name type="scientific">Harpegnathos saltator</name>
    <name type="common">Jerdon's jumping ant</name>
    <dbReference type="NCBI Taxonomy" id="610380"/>
    <lineage>
        <taxon>Eukaryota</taxon>
        <taxon>Metazoa</taxon>
        <taxon>Ecdysozoa</taxon>
        <taxon>Arthropoda</taxon>
        <taxon>Hexapoda</taxon>
        <taxon>Insecta</taxon>
        <taxon>Pterygota</taxon>
        <taxon>Neoptera</taxon>
        <taxon>Endopterygota</taxon>
        <taxon>Hymenoptera</taxon>
        <taxon>Apocrita</taxon>
        <taxon>Aculeata</taxon>
        <taxon>Formicoidea</taxon>
        <taxon>Formicidae</taxon>
        <taxon>Ponerinae</taxon>
        <taxon>Ponerini</taxon>
        <taxon>Harpegnathos</taxon>
    </lineage>
</organism>
<evidence type="ECO:0000313" key="4">
    <source>
        <dbReference type="Proteomes" id="UP000008237"/>
    </source>
</evidence>
<dbReference type="AlphaFoldDB" id="E2BXL0"/>
<protein>
    <recommendedName>
        <fullName evidence="5">Protein Spindly</fullName>
    </recommendedName>
</protein>
<proteinExistence type="predicted"/>
<feature type="coiled-coil region" evidence="1">
    <location>
        <begin position="22"/>
        <end position="360"/>
    </location>
</feature>
<dbReference type="EMBL" id="GL451265">
    <property type="protein sequence ID" value="EFN79579.1"/>
    <property type="molecule type" value="Genomic_DNA"/>
</dbReference>
<sequence>MSELRDENVTDNTKDEEYLDESSIVQDDYKKLKQENECYRQELYVLRFKLKASEALEEELQEANEALEQSLAQCTTKAEKASLEREEKYRTKRAEYENHIVNLETKAIQSTQEIIELREELKKYKEFKNEQQQNLTLNEDNSIEYKEKIEELVKLLQNEVEKQEQLEEKFANMKNYIQELQDTLQVTKEQLAEKDMALENTREELAVSRIELESLKITPANDACKGNSLFAEVEDRRQMLLDKMNVLQDKYNEAKRTLNKKINEIRTLKMEKAAMVRKWETDTIDALQENADLIDKYKSRIFELENKLKAEMKKNNQMEEIRSDDGDSFNYAESLLATKKKELAELHKKLEKQAIEMLTQEEVNYDISKQLRYWRSKAMSMEATIKTQLESEQANDNNNKTVLEDIKNYTTINNTDLKKTCDLHIVPDMPDNNTCCGKSTDISEIPRADGCAIEQKEAGGKLLRFAQDAKDTGSKSLKRQPKQYDYPIISIPDIL</sequence>
<keyword evidence="4" id="KW-1185">Reference proteome</keyword>
<gene>
    <name evidence="3" type="ORF">EAI_01278</name>
</gene>
<dbReference type="STRING" id="610380.E2BXL0"/>
<accession>E2BXL0</accession>
<name>E2BXL0_HARSA</name>
<evidence type="ECO:0008006" key="5">
    <source>
        <dbReference type="Google" id="ProtNLM"/>
    </source>
</evidence>
<dbReference type="InParanoid" id="E2BXL0"/>
<feature type="compositionally biased region" description="Basic and acidic residues" evidence="2">
    <location>
        <begin position="1"/>
        <end position="16"/>
    </location>
</feature>
<evidence type="ECO:0000256" key="1">
    <source>
        <dbReference type="SAM" id="Coils"/>
    </source>
</evidence>
<dbReference type="OrthoDB" id="2121607at2759"/>